<dbReference type="EMBL" id="MK796244">
    <property type="protein sequence ID" value="QCQ57772.1"/>
    <property type="molecule type" value="Genomic_DNA"/>
</dbReference>
<name>A0A4P8MV34_9CAUD</name>
<dbReference type="Proteomes" id="UP000302168">
    <property type="component" value="Segment"/>
</dbReference>
<accession>A0A4P8MV34</accession>
<evidence type="ECO:0000313" key="1">
    <source>
        <dbReference type="EMBL" id="QCQ57772.1"/>
    </source>
</evidence>
<reference evidence="1 2" key="1">
    <citation type="submission" date="2019-04" db="EMBL/GenBank/DDBJ databases">
        <authorList>
            <person name="Gallagher L."/>
            <person name="Broussard G."/>
        </authorList>
    </citation>
    <scope>NUCLEOTIDE SEQUENCE [LARGE SCALE GENOMIC DNA]</scope>
</reference>
<gene>
    <name evidence="1" type="ORF">ACHELOUS_197</name>
</gene>
<evidence type="ECO:0000313" key="2">
    <source>
        <dbReference type="Proteomes" id="UP000302168"/>
    </source>
</evidence>
<proteinExistence type="predicted"/>
<organism evidence="1 2">
    <name type="scientific">Vibrio phage Achelous</name>
    <dbReference type="NCBI Taxonomy" id="2576872"/>
    <lineage>
        <taxon>Viruses</taxon>
        <taxon>Duplodnaviria</taxon>
        <taxon>Heunggongvirae</taxon>
        <taxon>Uroviricota</taxon>
        <taxon>Caudoviricetes</taxon>
        <taxon>Demerecviridae</taxon>
        <taxon>Ermolyevavirinae</taxon>
        <taxon>Thalassavirus</taxon>
        <taxon>Thalassavirus achelous</taxon>
    </lineage>
</organism>
<sequence>MVKVIITFGCYLETCHEMILVTNRDTLTEAEHDKINSEVVYPMAIETTDGWVGSNGFCEDLDDAEDIEEAVEDEAFYYSEVYDPEKHDGFLMGCQDEWQIIEEIEL</sequence>
<protein>
    <submittedName>
        <fullName evidence="1">Uncharacterized protein</fullName>
    </submittedName>
</protein>
<keyword evidence="2" id="KW-1185">Reference proteome</keyword>